<name>A0ACD0NZR9_9BASI</name>
<proteinExistence type="predicted"/>
<protein>
    <submittedName>
        <fullName evidence="1">Uncharacterized protein</fullName>
    </submittedName>
</protein>
<reference evidence="1 2" key="1">
    <citation type="journal article" date="2018" name="Mol. Biol. Evol.">
        <title>Broad Genomic Sampling Reveals a Smut Pathogenic Ancestry of the Fungal Clade Ustilaginomycotina.</title>
        <authorList>
            <person name="Kijpornyongpan T."/>
            <person name="Mondo S.J."/>
            <person name="Barry K."/>
            <person name="Sandor L."/>
            <person name="Lee J."/>
            <person name="Lipzen A."/>
            <person name="Pangilinan J."/>
            <person name="LaButti K."/>
            <person name="Hainaut M."/>
            <person name="Henrissat B."/>
            <person name="Grigoriev I.V."/>
            <person name="Spatafora J.W."/>
            <person name="Aime M.C."/>
        </authorList>
    </citation>
    <scope>NUCLEOTIDE SEQUENCE [LARGE SCALE GENOMIC DNA]</scope>
    <source>
        <strain evidence="1 2">SA 807</strain>
    </source>
</reference>
<evidence type="ECO:0000313" key="1">
    <source>
        <dbReference type="EMBL" id="PWN51335.1"/>
    </source>
</evidence>
<sequence length="916" mass="97239">MEANSTHTSLPSTPRPHQSNSPFYRQFLPAQLTSISANDPIPSVDDLSALHRHLVRLKSEAKARLNRIEGQKAEPLKPLFPGNSYDLFAPSTSADGLAASSLYAADQRQRSTSAGAKQKSKERAFNLTSPSGAHSQSNGLHGSPAPPGRPRIKVKRERDTESIPAATPSALGSDVSAKARRGSASVEREERSGSQIIKLKKASDRNRAGSMDRDDDSAATTDLDPDWDLDEDSLPSRPGRTYGRNKKRKRKESERDSLDEDSASDLDAASTPLGAGSSRIAAGGTGASKVGATGSNGLARATLVSNAGSRRGSEIAGGGAGGGSKAANFAMRLKASPATGAAFGTPGAASTNALKSKHAESPLPSVSRRNNSFASPSSVPSTPAGIQAPGLVVPIGGSVPPCSPALPVAGWEMPAKTPQSFIPALQPSRAPRYYPTKPVEVNEDFANKDWKERERERDRLLERESAGPGTPGPGAGQSLVKEATATAGRRGGRDQQQTPINTFYNYADAFFKTLTEDDLAWLSSKSDDTEPFQMPPLGKHFRKVWEEEDALLASGAYDAYGTPLVVDRSRTPSATAFTLGGGGLPLASPIPDATSANAEGAVANGKAKAQGHPELELPPAPNFDPRLISDEHLGLGPSAAVDARGGPLTERLVSAILPDGNVGGLGLPSHVVEEAMDDDELGSEDAEGEPDDLFDDVYRRQDMADFEERIKRELKAIDVLGADEELDWSTRCDDEISSTLRQVQRALSKQQKINDLRKARLFDIAMDRMAYQDYVGCLNSVEKEIEAGWNKRLRQIRASLGKKKKGGNQSNSAAANQEGGGGSPPPASGGNGTSQANGSATPNVHYGPNGNVISAAQALANLNGPSKPQLPDTVLAAMERREKLKYAFEEMFDNARHAWCTPKESVYADLELDKIE</sequence>
<dbReference type="Proteomes" id="UP000245626">
    <property type="component" value="Unassembled WGS sequence"/>
</dbReference>
<evidence type="ECO:0000313" key="2">
    <source>
        <dbReference type="Proteomes" id="UP000245626"/>
    </source>
</evidence>
<organism evidence="1 2">
    <name type="scientific">Violaceomyces palustris</name>
    <dbReference type="NCBI Taxonomy" id="1673888"/>
    <lineage>
        <taxon>Eukaryota</taxon>
        <taxon>Fungi</taxon>
        <taxon>Dikarya</taxon>
        <taxon>Basidiomycota</taxon>
        <taxon>Ustilaginomycotina</taxon>
        <taxon>Ustilaginomycetes</taxon>
        <taxon>Violaceomycetales</taxon>
        <taxon>Violaceomycetaceae</taxon>
        <taxon>Violaceomyces</taxon>
    </lineage>
</organism>
<accession>A0ACD0NZR9</accession>
<gene>
    <name evidence="1" type="ORF">IE53DRAFT_368143</name>
</gene>
<keyword evidence="2" id="KW-1185">Reference proteome</keyword>
<dbReference type="EMBL" id="KZ819851">
    <property type="protein sequence ID" value="PWN51335.1"/>
    <property type="molecule type" value="Genomic_DNA"/>
</dbReference>